<dbReference type="Pfam" id="PF00535">
    <property type="entry name" value="Glycos_transf_2"/>
    <property type="match status" value="1"/>
</dbReference>
<feature type="domain" description="Glycosyltransferase 2-like" evidence="1">
    <location>
        <begin position="5"/>
        <end position="55"/>
    </location>
</feature>
<dbReference type="InterPro" id="IPR001173">
    <property type="entry name" value="Glyco_trans_2-like"/>
</dbReference>
<dbReference type="Gene3D" id="3.90.550.10">
    <property type="entry name" value="Spore Coat Polysaccharide Biosynthesis Protein SpsA, Chain A"/>
    <property type="match status" value="1"/>
</dbReference>
<sequence>MILRLIKECLGSIKTQTHKNIEIIIFDNNSTYNVLEDIKKEFKDIKIIFSKRNLG</sequence>
<evidence type="ECO:0000259" key="1">
    <source>
        <dbReference type="Pfam" id="PF00535"/>
    </source>
</evidence>
<organism evidence="2">
    <name type="scientific">marine sediment metagenome</name>
    <dbReference type="NCBI Taxonomy" id="412755"/>
    <lineage>
        <taxon>unclassified sequences</taxon>
        <taxon>metagenomes</taxon>
        <taxon>ecological metagenomes</taxon>
    </lineage>
</organism>
<dbReference type="InterPro" id="IPR029044">
    <property type="entry name" value="Nucleotide-diphossugar_trans"/>
</dbReference>
<dbReference type="EMBL" id="BARV01021412">
    <property type="protein sequence ID" value="GAI23407.1"/>
    <property type="molecule type" value="Genomic_DNA"/>
</dbReference>
<comment type="caution">
    <text evidence="2">The sequence shown here is derived from an EMBL/GenBank/DDBJ whole genome shotgun (WGS) entry which is preliminary data.</text>
</comment>
<gene>
    <name evidence="2" type="ORF">S06H3_35492</name>
</gene>
<feature type="non-terminal residue" evidence="2">
    <location>
        <position position="55"/>
    </location>
</feature>
<proteinExistence type="predicted"/>
<reference evidence="2" key="1">
    <citation type="journal article" date="2014" name="Front. Microbiol.">
        <title>High frequency of phylogenetically diverse reductive dehalogenase-homologous genes in deep subseafloor sedimentary metagenomes.</title>
        <authorList>
            <person name="Kawai M."/>
            <person name="Futagami T."/>
            <person name="Toyoda A."/>
            <person name="Takaki Y."/>
            <person name="Nishi S."/>
            <person name="Hori S."/>
            <person name="Arai W."/>
            <person name="Tsubouchi T."/>
            <person name="Morono Y."/>
            <person name="Uchiyama I."/>
            <person name="Ito T."/>
            <person name="Fujiyama A."/>
            <person name="Inagaki F."/>
            <person name="Takami H."/>
        </authorList>
    </citation>
    <scope>NUCLEOTIDE SEQUENCE</scope>
    <source>
        <strain evidence="2">Expedition CK06-06</strain>
    </source>
</reference>
<dbReference type="SUPFAM" id="SSF53448">
    <property type="entry name" value="Nucleotide-diphospho-sugar transferases"/>
    <property type="match status" value="1"/>
</dbReference>
<evidence type="ECO:0000313" key="2">
    <source>
        <dbReference type="EMBL" id="GAI23407.1"/>
    </source>
</evidence>
<protein>
    <recommendedName>
        <fullName evidence="1">Glycosyltransferase 2-like domain-containing protein</fullName>
    </recommendedName>
</protein>
<name>X1LVJ4_9ZZZZ</name>
<accession>X1LVJ4</accession>
<dbReference type="AlphaFoldDB" id="X1LVJ4"/>